<reference evidence="1 2" key="1">
    <citation type="journal article" date="2015" name="Int. J. Syst. Evol. Microbiol.">
        <title>M ethanocaldococcus bathoardescens sp. nov., a hyperthermophilic methanogen isolated from a volcanically active deep-sea hydrothermal vent.</title>
        <authorList>
            <person name="Stewart L.C."/>
            <person name="Jung J.H."/>
            <person name="Kim Y.T."/>
            <person name="Kwon S.W."/>
            <person name="Park C.S."/>
            <person name="Holden J.F."/>
        </authorList>
    </citation>
    <scope>NUCLEOTIDE SEQUENCE [LARGE SCALE GENOMIC DNA]</scope>
    <source>
        <strain evidence="1 2">JH146</strain>
    </source>
</reference>
<gene>
    <name evidence="1" type="ORF">JH146_1365</name>
</gene>
<evidence type="ECO:0000313" key="2">
    <source>
        <dbReference type="Proteomes" id="UP000028781"/>
    </source>
</evidence>
<dbReference type="GeneID" id="24891996"/>
<proteinExistence type="predicted"/>
<dbReference type="AlphaFoldDB" id="A0A076LH41"/>
<evidence type="ECO:0000313" key="1">
    <source>
        <dbReference type="EMBL" id="AIJ06207.1"/>
    </source>
</evidence>
<dbReference type="OrthoDB" id="109565at2157"/>
<dbReference type="Proteomes" id="UP000028781">
    <property type="component" value="Chromosome"/>
</dbReference>
<organism evidence="1 2">
    <name type="scientific">Methanocaldococcus bathoardescens</name>
    <dbReference type="NCBI Taxonomy" id="1301915"/>
    <lineage>
        <taxon>Archaea</taxon>
        <taxon>Methanobacteriati</taxon>
        <taxon>Methanobacteriota</taxon>
        <taxon>Methanomada group</taxon>
        <taxon>Methanococci</taxon>
        <taxon>Methanococcales</taxon>
        <taxon>Methanocaldococcaceae</taxon>
        <taxon>Methanocaldococcus</taxon>
    </lineage>
</organism>
<name>A0A076LH41_9EURY</name>
<dbReference type="HOGENOM" id="CLU_159086_1_0_2"/>
<keyword evidence="2" id="KW-1185">Reference proteome</keyword>
<protein>
    <recommendedName>
        <fullName evidence="3">DUF1894 domain-containing protein</fullName>
    </recommendedName>
</protein>
<dbReference type="STRING" id="1301915.JH146_1365"/>
<dbReference type="RefSeq" id="WP_048202303.1">
    <property type="nucleotide sequence ID" value="NZ_CP009149.1"/>
</dbReference>
<dbReference type="KEGG" id="mjh:JH146_1365"/>
<evidence type="ECO:0008006" key="3">
    <source>
        <dbReference type="Google" id="ProtNLM"/>
    </source>
</evidence>
<accession>A0A076LH41</accession>
<dbReference type="PIRSF" id="PIRSF006577">
    <property type="entry name" value="UCP006577"/>
    <property type="match status" value="1"/>
</dbReference>
<dbReference type="Pfam" id="PF08979">
    <property type="entry name" value="DUF1894"/>
    <property type="match status" value="1"/>
</dbReference>
<sequence length="104" mass="12316">MPCIDKLNYEILYKGGFKDCAEFIRKNFKNVREMDAGEEIFEGVFLIGIPPIPVAYEDNYIIFPYTKPCYGTFVLKINLEEIKEEKKEETEKNKKSFLSKLKFW</sequence>
<dbReference type="EMBL" id="CP009149">
    <property type="protein sequence ID" value="AIJ06207.1"/>
    <property type="molecule type" value="Genomic_DNA"/>
</dbReference>
<dbReference type="InterPro" id="IPR012031">
    <property type="entry name" value="MTH0776-like"/>
</dbReference>